<comment type="caution">
    <text evidence="2">The sequence shown here is derived from an EMBL/GenBank/DDBJ whole genome shotgun (WGS) entry which is preliminary data.</text>
</comment>
<evidence type="ECO:0000313" key="2">
    <source>
        <dbReference type="EMBL" id="KLJ08644.1"/>
    </source>
</evidence>
<organism evidence="2 3">
    <name type="scientific">Blastomyces silverae</name>
    <dbReference type="NCBI Taxonomy" id="2060906"/>
    <lineage>
        <taxon>Eukaryota</taxon>
        <taxon>Fungi</taxon>
        <taxon>Dikarya</taxon>
        <taxon>Ascomycota</taxon>
        <taxon>Pezizomycotina</taxon>
        <taxon>Eurotiomycetes</taxon>
        <taxon>Eurotiomycetidae</taxon>
        <taxon>Onygenales</taxon>
        <taxon>Ajellomycetaceae</taxon>
        <taxon>Blastomyces</taxon>
    </lineage>
</organism>
<name>A0A0H1BB10_9EURO</name>
<keyword evidence="1" id="KW-1133">Transmembrane helix</keyword>
<feature type="transmembrane region" description="Helical" evidence="1">
    <location>
        <begin position="6"/>
        <end position="27"/>
    </location>
</feature>
<proteinExistence type="predicted"/>
<accession>A0A0H1BB10</accession>
<keyword evidence="1" id="KW-0472">Membrane</keyword>
<evidence type="ECO:0000256" key="1">
    <source>
        <dbReference type="SAM" id="Phobius"/>
    </source>
</evidence>
<reference evidence="3" key="1">
    <citation type="journal article" date="2015" name="PLoS Genet.">
        <title>The dynamic genome and transcriptome of the human fungal pathogen Blastomyces and close relative Emmonsia.</title>
        <authorList>
            <person name="Munoz J.F."/>
            <person name="Gauthier G.M."/>
            <person name="Desjardins C.A."/>
            <person name="Gallo J.E."/>
            <person name="Holder J."/>
            <person name="Sullivan T.D."/>
            <person name="Marty A.J."/>
            <person name="Carmen J.C."/>
            <person name="Chen Z."/>
            <person name="Ding L."/>
            <person name="Gujja S."/>
            <person name="Magrini V."/>
            <person name="Misas E."/>
            <person name="Mitreva M."/>
            <person name="Priest M."/>
            <person name="Saif S."/>
            <person name="Whiston E.A."/>
            <person name="Young S."/>
            <person name="Zeng Q."/>
            <person name="Goldman W.E."/>
            <person name="Mardis E.R."/>
            <person name="Taylor J.W."/>
            <person name="McEwen J.G."/>
            <person name="Clay O.K."/>
            <person name="Klein B.S."/>
            <person name="Cuomo C.A."/>
        </authorList>
    </citation>
    <scope>NUCLEOTIDE SEQUENCE [LARGE SCALE GENOMIC DNA]</scope>
    <source>
        <strain evidence="3">UAMH 139</strain>
    </source>
</reference>
<keyword evidence="1" id="KW-0812">Transmembrane</keyword>
<dbReference type="EMBL" id="LDEV01002554">
    <property type="protein sequence ID" value="KLJ08644.1"/>
    <property type="molecule type" value="Genomic_DNA"/>
</dbReference>
<dbReference type="Proteomes" id="UP000053573">
    <property type="component" value="Unassembled WGS sequence"/>
</dbReference>
<dbReference type="AlphaFoldDB" id="A0A0H1BB10"/>
<protein>
    <submittedName>
        <fullName evidence="2">Uncharacterized protein</fullName>
    </submittedName>
</protein>
<gene>
    <name evidence="2" type="ORF">EMPG_15935</name>
</gene>
<sequence>MDITGTGSGTVLVVYLAGELAAAGYLIGRTRQYERRMGKRAVCDRTTARNIRQRDQVLAQPAPVTSGYVQPGEITRVPAMSTDHDAQVLLRLSVRPSTVLQPPRLQDSKTPTKPSRHKSLQRVDLWGSMRLEAVARPVGRHTELLARNRLLVYDMYDGFITDIWHCQGPPAAECQLLKSRVAGLVGNYPLKALGYANDLHFSWIGFMNHESIFPNNSKSCYGRKNATTSYFATSCTPQFRSFRDPGTNSTEYTASTKSCSCVSSTRVVRLHRGKLDQPKIYDLPGFTTPWVPGFIPPSERNSLSQDPYRQCVKTCVHGAEISHIRIQNLTGPHDDHERSWYLRGFDNDTPRSSYKPCSYNILLIIARLPRARAGKKTPLGNALAENLAEYFARTFAPESEPVKQNLQKEAGKNSLLNFTFSVAPSHWQPMASSPRLLADDTLRTFNLAIDGLLFSFSYSPDQLLTDAIPNPPNSNYQTPRAVKIENSNFTAHPEDNIHVILKIYEIPNYKLPTKKGGITADTVDLSLGSEAHHHITAGTRWVII</sequence>
<dbReference type="OrthoDB" id="10514452at2759"/>
<keyword evidence="3" id="KW-1185">Reference proteome</keyword>
<evidence type="ECO:0000313" key="3">
    <source>
        <dbReference type="Proteomes" id="UP000053573"/>
    </source>
</evidence>